<dbReference type="GO" id="GO:0033573">
    <property type="term" value="C:high-affinity iron permease complex"/>
    <property type="evidence" value="ECO:0007669"/>
    <property type="project" value="InterPro"/>
</dbReference>
<keyword evidence="3 6" id="KW-0812">Transmembrane</keyword>
<dbReference type="InterPro" id="IPR017896">
    <property type="entry name" value="4Fe4S_Fe-S-bd"/>
</dbReference>
<feature type="transmembrane region" description="Helical" evidence="6">
    <location>
        <begin position="38"/>
        <end position="58"/>
    </location>
</feature>
<evidence type="ECO:0000256" key="6">
    <source>
        <dbReference type="SAM" id="Phobius"/>
    </source>
</evidence>
<feature type="transmembrane region" description="Helical" evidence="6">
    <location>
        <begin position="619"/>
        <end position="642"/>
    </location>
</feature>
<feature type="transmembrane region" description="Helical" evidence="6">
    <location>
        <begin position="694"/>
        <end position="712"/>
    </location>
</feature>
<gene>
    <name evidence="8" type="ORF">F753_20985</name>
</gene>
<protein>
    <recommendedName>
        <fullName evidence="7">4Fe-4S ferredoxin-type domain-containing protein</fullName>
    </recommendedName>
</protein>
<feature type="transmembrane region" description="Helical" evidence="6">
    <location>
        <begin position="551"/>
        <end position="573"/>
    </location>
</feature>
<dbReference type="Pfam" id="PF03239">
    <property type="entry name" value="FTR1"/>
    <property type="match status" value="1"/>
</dbReference>
<feature type="transmembrane region" description="Helical" evidence="6">
    <location>
        <begin position="182"/>
        <end position="202"/>
    </location>
</feature>
<dbReference type="PANTHER" id="PTHR31632">
    <property type="entry name" value="IRON TRANSPORTER FTH1"/>
    <property type="match status" value="1"/>
</dbReference>
<feature type="transmembrane region" description="Helical" evidence="6">
    <location>
        <begin position="70"/>
        <end position="89"/>
    </location>
</feature>
<evidence type="ECO:0000259" key="7">
    <source>
        <dbReference type="Pfam" id="PF12801"/>
    </source>
</evidence>
<keyword evidence="4 6" id="KW-1133">Transmembrane helix</keyword>
<feature type="transmembrane region" description="Helical" evidence="6">
    <location>
        <begin position="152"/>
        <end position="170"/>
    </location>
</feature>
<feature type="transmembrane region" description="Helical" evidence="6">
    <location>
        <begin position="425"/>
        <end position="447"/>
    </location>
</feature>
<feature type="domain" description="4Fe-4S ferredoxin-type" evidence="7">
    <location>
        <begin position="353"/>
        <end position="393"/>
    </location>
</feature>
<feature type="transmembrane region" description="Helical" evidence="6">
    <location>
        <begin position="399"/>
        <end position="419"/>
    </location>
</feature>
<evidence type="ECO:0000256" key="2">
    <source>
        <dbReference type="ARBA" id="ARBA00008333"/>
    </source>
</evidence>
<feature type="domain" description="4Fe-4S ferredoxin-type" evidence="7">
    <location>
        <begin position="439"/>
        <end position="471"/>
    </location>
</feature>
<evidence type="ECO:0000256" key="5">
    <source>
        <dbReference type="ARBA" id="ARBA00023136"/>
    </source>
</evidence>
<dbReference type="Pfam" id="PF12801">
    <property type="entry name" value="Fer4_5"/>
    <property type="match status" value="2"/>
</dbReference>
<dbReference type="InterPro" id="IPR004923">
    <property type="entry name" value="FTR1/Fip1/EfeU"/>
</dbReference>
<comment type="similarity">
    <text evidence="2">Belongs to the oxidase-dependent Fe transporter (OFeT) (TC 9.A.10.1) family.</text>
</comment>
<evidence type="ECO:0000256" key="1">
    <source>
        <dbReference type="ARBA" id="ARBA00004141"/>
    </source>
</evidence>
<dbReference type="AlphaFoldDB" id="V4QC86"/>
<accession>V4QC86</accession>
<keyword evidence="5 6" id="KW-0472">Membrane</keyword>
<dbReference type="EMBL" id="AOFQ01000062">
    <property type="protein sequence ID" value="ESQ97518.1"/>
    <property type="molecule type" value="Genomic_DNA"/>
</dbReference>
<comment type="caution">
    <text evidence="8">The sequence shown here is derived from an EMBL/GenBank/DDBJ whole genome shotgun (WGS) entry which is preliminary data.</text>
</comment>
<feature type="transmembrane region" description="Helical" evidence="6">
    <location>
        <begin position="654"/>
        <end position="674"/>
    </location>
</feature>
<evidence type="ECO:0000256" key="3">
    <source>
        <dbReference type="ARBA" id="ARBA00022692"/>
    </source>
</evidence>
<dbReference type="Proteomes" id="UP000017822">
    <property type="component" value="Unassembled WGS sequence"/>
</dbReference>
<evidence type="ECO:0000313" key="8">
    <source>
        <dbReference type="EMBL" id="ESQ97518.1"/>
    </source>
</evidence>
<sequence length="748" mass="81782">MGQSMFIVWRESVEALLVIGILHAWLRQQPGAANALRMLWAGVAAGLGLAAALGWGVLQAGDWLAGSGGEWFQCAMLLVASLLILHMVGWMHQHGRTLKTSLQNSAAEKLSQGSGIGLLLLAMLAVGREGSETVVFLYGIGNQQAGMDLTRFVIGGVLGFVLAVLSYAALQAGSRYFSWRRFFQVSEVMLLLLGGALLMAALDRFSGQLMGMDVPEVLYTVFGDPLWDTSALLDDGGALGGTLAGLTGYRAMPSLAAAVVLGLYWLPPRGGRRVGMAQTAGTGAARCEASMITQAPWLARLGDLLRQHAKAIRALQWLVVGFYLTLLVIPAFLDLPPAQAGMLDNLTVLAQFIFWGLWWPFVLLSMIFFGRLWCGVLCPEGSLSEWISWRGLNKRTPRWVRWSGWPTIAFILTTVYGQLISVYDYAQAALLILGGSTVAAMLVGFLYGRGKRVWCRHLCPVSGVFALLARLAPVHYKVDEQRWLENREPHLPTPNCAPLIDIRRMQGNADCHACGRCSSQRGAVQLSARSPNSEILIVGGQQQSDHWDSTLLLFGMIGLAMGAFQWTVSPWFITLKQAAAEWLVDRDIFWPLEANAPWWLLTHYPQANDAFTWLDGAVILTYIFGASLLVGGALWLLLRAAVRVMRRGDNVFQHLALALVPLGGAGLFLGLSATTVKLLRYEGFLLAWAQPARAALLIGAVVWSLYLAWNVISRHGGNGMRRLLAFACVNAGCALVGYGWWLQFWGWS</sequence>
<dbReference type="PANTHER" id="PTHR31632:SF2">
    <property type="entry name" value="PLASMA MEMBRANE IRON PERMEASE"/>
    <property type="match status" value="1"/>
</dbReference>
<organism evidence="8 9">
    <name type="scientific">Stutzerimonas chloritidismutans AW-1</name>
    <dbReference type="NCBI Taxonomy" id="1263865"/>
    <lineage>
        <taxon>Bacteria</taxon>
        <taxon>Pseudomonadati</taxon>
        <taxon>Pseudomonadota</taxon>
        <taxon>Gammaproteobacteria</taxon>
        <taxon>Pseudomonadales</taxon>
        <taxon>Pseudomonadaceae</taxon>
        <taxon>Stutzerimonas</taxon>
    </lineage>
</organism>
<dbReference type="PATRIC" id="fig|1263865.4.peg.4048"/>
<feature type="transmembrane region" description="Helical" evidence="6">
    <location>
        <begin position="110"/>
        <end position="127"/>
    </location>
</feature>
<evidence type="ECO:0000313" key="9">
    <source>
        <dbReference type="Proteomes" id="UP000017822"/>
    </source>
</evidence>
<proteinExistence type="inferred from homology"/>
<feature type="transmembrane region" description="Helical" evidence="6">
    <location>
        <begin position="248"/>
        <end position="266"/>
    </location>
</feature>
<reference evidence="8 9" key="1">
    <citation type="submission" date="2013-07" db="EMBL/GenBank/DDBJ databases">
        <authorList>
            <person name="Schaap P.J."/>
            <person name="Mehboob F."/>
            <person name="Oosterkamp M.J."/>
            <person name="de Vos W.M."/>
            <person name="Stams A.J.M."/>
            <person name="Koehorst J.J."/>
        </authorList>
    </citation>
    <scope>NUCLEOTIDE SEQUENCE [LARGE SCALE GENOMIC DNA]</scope>
    <source>
        <strain evidence="8 9">AW-1</strain>
    </source>
</reference>
<name>V4QC86_STUCH</name>
<feature type="transmembrane region" description="Helical" evidence="6">
    <location>
        <begin position="353"/>
        <end position="378"/>
    </location>
</feature>
<evidence type="ECO:0000256" key="4">
    <source>
        <dbReference type="ARBA" id="ARBA00022989"/>
    </source>
</evidence>
<comment type="subcellular location">
    <subcellularLocation>
        <location evidence="1">Membrane</location>
        <topology evidence="1">Multi-pass membrane protein</topology>
    </subcellularLocation>
</comment>
<feature type="transmembrane region" description="Helical" evidence="6">
    <location>
        <begin position="314"/>
        <end position="333"/>
    </location>
</feature>
<dbReference type="GO" id="GO:0015093">
    <property type="term" value="F:ferrous iron transmembrane transporter activity"/>
    <property type="evidence" value="ECO:0007669"/>
    <property type="project" value="TreeGrafter"/>
</dbReference>
<feature type="transmembrane region" description="Helical" evidence="6">
    <location>
        <begin position="724"/>
        <end position="742"/>
    </location>
</feature>